<accession>A0ABT2MU06</accession>
<dbReference type="PROSITE" id="PS00678">
    <property type="entry name" value="WD_REPEATS_1"/>
    <property type="match status" value="1"/>
</dbReference>
<dbReference type="Gene3D" id="3.40.50.300">
    <property type="entry name" value="P-loop containing nucleotide triphosphate hydrolases"/>
    <property type="match status" value="1"/>
</dbReference>
<dbReference type="Proteomes" id="UP001525890">
    <property type="component" value="Unassembled WGS sequence"/>
</dbReference>
<dbReference type="Pfam" id="PF00400">
    <property type="entry name" value="WD40"/>
    <property type="match status" value="5"/>
</dbReference>
<evidence type="ECO:0000313" key="6">
    <source>
        <dbReference type="EMBL" id="MCT7968214.1"/>
    </source>
</evidence>
<keyword evidence="4" id="KW-0175">Coiled coil</keyword>
<keyword evidence="5" id="KW-0812">Transmembrane</keyword>
<dbReference type="InterPro" id="IPR036322">
    <property type="entry name" value="WD40_repeat_dom_sf"/>
</dbReference>
<feature type="transmembrane region" description="Helical" evidence="5">
    <location>
        <begin position="481"/>
        <end position="501"/>
    </location>
</feature>
<dbReference type="InterPro" id="IPR027417">
    <property type="entry name" value="P-loop_NTPase"/>
</dbReference>
<dbReference type="SMART" id="SM00320">
    <property type="entry name" value="WD40"/>
    <property type="match status" value="7"/>
</dbReference>
<feature type="repeat" description="WD" evidence="3">
    <location>
        <begin position="736"/>
        <end position="777"/>
    </location>
</feature>
<feature type="repeat" description="WD" evidence="3">
    <location>
        <begin position="653"/>
        <end position="693"/>
    </location>
</feature>
<keyword evidence="2" id="KW-0677">Repeat</keyword>
<keyword evidence="7" id="KW-1185">Reference proteome</keyword>
<protein>
    <submittedName>
        <fullName evidence="6">AAA-like domain-containing protein</fullName>
    </submittedName>
</protein>
<comment type="caution">
    <text evidence="6">The sequence shown here is derived from an EMBL/GenBank/DDBJ whole genome shotgun (WGS) entry which is preliminary data.</text>
</comment>
<gene>
    <name evidence="6" type="ORF">NG799_18030</name>
</gene>
<dbReference type="EMBL" id="JAMXFF010000028">
    <property type="protein sequence ID" value="MCT7968214.1"/>
    <property type="molecule type" value="Genomic_DNA"/>
</dbReference>
<keyword evidence="1 3" id="KW-0853">WD repeat</keyword>
<dbReference type="InterPro" id="IPR019775">
    <property type="entry name" value="WD40_repeat_CS"/>
</dbReference>
<dbReference type="RefSeq" id="WP_368007749.1">
    <property type="nucleotide sequence ID" value="NZ_JAMXFF010000028.1"/>
</dbReference>
<feature type="coiled-coil region" evidence="4">
    <location>
        <begin position="422"/>
        <end position="476"/>
    </location>
</feature>
<dbReference type="PANTHER" id="PTHR19848">
    <property type="entry name" value="WD40 REPEAT PROTEIN"/>
    <property type="match status" value="1"/>
</dbReference>
<feature type="repeat" description="WD" evidence="3">
    <location>
        <begin position="777"/>
        <end position="809"/>
    </location>
</feature>
<evidence type="ECO:0000256" key="5">
    <source>
        <dbReference type="SAM" id="Phobius"/>
    </source>
</evidence>
<reference evidence="6 7" key="1">
    <citation type="journal article" date="2022" name="Front. Microbiol.">
        <title>High genomic differentiation and limited gene flow indicate recent cryptic speciation within the genus Laspinema (cyanobacteria).</title>
        <authorList>
            <person name="Stanojkovic A."/>
            <person name="Skoupy S."/>
            <person name="Skaloud P."/>
            <person name="Dvorak P."/>
        </authorList>
    </citation>
    <scope>NUCLEOTIDE SEQUENCE [LARGE SCALE GENOMIC DNA]</scope>
    <source>
        <strain evidence="6 7">D2a</strain>
    </source>
</reference>
<keyword evidence="5" id="KW-0472">Membrane</keyword>
<evidence type="ECO:0000256" key="1">
    <source>
        <dbReference type="ARBA" id="ARBA00022574"/>
    </source>
</evidence>
<proteinExistence type="predicted"/>
<dbReference type="PROSITE" id="PS50082">
    <property type="entry name" value="WD_REPEATS_2"/>
    <property type="match status" value="5"/>
</dbReference>
<name>A0ABT2MU06_9CYAN</name>
<feature type="repeat" description="WD" evidence="3">
    <location>
        <begin position="818"/>
        <end position="859"/>
    </location>
</feature>
<evidence type="ECO:0000256" key="4">
    <source>
        <dbReference type="SAM" id="Coils"/>
    </source>
</evidence>
<sequence length="882" mass="98862">MKQATYGYQVGGSLPETSPTYVVRKADCNFYEKLKLGEFCYILNSRQMGKSSLLVRTVQRLTADGVACATIDISDIGSKQISLEQWYGGVAYKLTSNFNLLDALEFMNWWQDRESISPVQRLGELIETVLLQQVSQRIVIFIDEIDSVLSVNESLEDFFALIRSCYNKRSQNPNYDRLTFALLGVATPSDLISDRTRTPFNIGHAIDLSGFQLDEVQPLVAGLTDTVTHPQQVLQQIFNWTGGQPFLTQKLCQLVLETGKISPEFLPQLGNETEWVERLIKTEIIHNWESRDEPAHLRTVRDRLLRNPQRASRLLGCYQQLLQLEAIPADDSPEQTELRLSGLVRIRDGQLTVSNPIYAAIFNPNWVEKSLFDLRPYAEALEAWLGSDCQDTSRLLRGKALQDARDWAKGKNLSDRDYQFLAASQESELTEFRKDAEQTQAQIQQLYREKELLEELTQEQNRRKISEAKLRQYQENLARRMTGMGGAFIAIFAFLIGVFWVNKSIDETHTQLNGMALLSQALIAENQPELALIESLEAAQQLKAFIGVNSATQFRVALGLHQAIYRLIEPDRLLHSHPAVALEFTPNGQGFVTATHNTVTLWNGDRQVALNLPDIPGPVHRIAISPDGKIIAVATTNHPLQFWTTTGEKLPLTIPHSSPINDVSFSPKAEAIATAEENTVKIWRVKDGKLLQTWTGHQNQVLSVRFSPNGKTLASASSDRRIFLRRTSDGKLIHILEGHGDRIVAIRFSPDGQLLASASDDGTVRLWRESDGKLLSILDHSSPVTSLNFHPDSQTLATGTAEGTLNLWNRDGSFLTPLRGHQQAITHVSWSPEGGELASTSDDGTAMIWNLELDDLVRQGCELLGDRSIPPFPPPTLLKRCF</sequence>
<evidence type="ECO:0000313" key="7">
    <source>
        <dbReference type="Proteomes" id="UP001525890"/>
    </source>
</evidence>
<evidence type="ECO:0000256" key="3">
    <source>
        <dbReference type="PROSITE-ProRule" id="PRU00221"/>
    </source>
</evidence>
<feature type="repeat" description="WD" evidence="3">
    <location>
        <begin position="694"/>
        <end position="735"/>
    </location>
</feature>
<dbReference type="InterPro" id="IPR001680">
    <property type="entry name" value="WD40_rpt"/>
</dbReference>
<dbReference type="CDD" id="cd00200">
    <property type="entry name" value="WD40"/>
    <property type="match status" value="1"/>
</dbReference>
<keyword evidence="5" id="KW-1133">Transmembrane helix</keyword>
<dbReference type="Gene3D" id="2.130.10.10">
    <property type="entry name" value="YVTN repeat-like/Quinoprotein amine dehydrogenase"/>
    <property type="match status" value="1"/>
</dbReference>
<evidence type="ECO:0000256" key="2">
    <source>
        <dbReference type="ARBA" id="ARBA00022737"/>
    </source>
</evidence>
<dbReference type="SUPFAM" id="SSF50978">
    <property type="entry name" value="WD40 repeat-like"/>
    <property type="match status" value="1"/>
</dbReference>
<dbReference type="PANTHER" id="PTHR19848:SF8">
    <property type="entry name" value="F-BOX AND WD REPEAT DOMAIN CONTAINING 7"/>
    <property type="match status" value="1"/>
</dbReference>
<dbReference type="InterPro" id="IPR015943">
    <property type="entry name" value="WD40/YVTN_repeat-like_dom_sf"/>
</dbReference>
<dbReference type="PROSITE" id="PS50294">
    <property type="entry name" value="WD_REPEATS_REGION"/>
    <property type="match status" value="4"/>
</dbReference>
<dbReference type="SUPFAM" id="SSF52540">
    <property type="entry name" value="P-loop containing nucleoside triphosphate hydrolases"/>
    <property type="match status" value="1"/>
</dbReference>
<organism evidence="6 7">
    <name type="scientific">Laspinema palackyanum D2a</name>
    <dbReference type="NCBI Taxonomy" id="2953684"/>
    <lineage>
        <taxon>Bacteria</taxon>
        <taxon>Bacillati</taxon>
        <taxon>Cyanobacteriota</taxon>
        <taxon>Cyanophyceae</taxon>
        <taxon>Oscillatoriophycideae</taxon>
        <taxon>Oscillatoriales</taxon>
        <taxon>Laspinemataceae</taxon>
        <taxon>Laspinema</taxon>
        <taxon>Laspinema palackyanum</taxon>
    </lineage>
</organism>
<dbReference type="Pfam" id="PF14516">
    <property type="entry name" value="AAA_35"/>
    <property type="match status" value="1"/>
</dbReference>